<evidence type="ECO:0000313" key="3">
    <source>
        <dbReference type="Proteomes" id="UP000599109"/>
    </source>
</evidence>
<protein>
    <submittedName>
        <fullName evidence="2">DUF898 domain-containing protein</fullName>
    </submittedName>
</protein>
<name>A0A936YXZ7_9BURK</name>
<feature type="transmembrane region" description="Helical" evidence="1">
    <location>
        <begin position="337"/>
        <end position="357"/>
    </location>
</feature>
<organism evidence="2 3">
    <name type="scientific">Ramlibacter monticola</name>
    <dbReference type="NCBI Taxonomy" id="1926872"/>
    <lineage>
        <taxon>Bacteria</taxon>
        <taxon>Pseudomonadati</taxon>
        <taxon>Pseudomonadota</taxon>
        <taxon>Betaproteobacteria</taxon>
        <taxon>Burkholderiales</taxon>
        <taxon>Comamonadaceae</taxon>
        <taxon>Ramlibacter</taxon>
    </lineage>
</organism>
<gene>
    <name evidence="2" type="ORF">JJ685_07510</name>
</gene>
<keyword evidence="1" id="KW-0812">Transmembrane</keyword>
<evidence type="ECO:0000313" key="2">
    <source>
        <dbReference type="EMBL" id="MBL0390988.1"/>
    </source>
</evidence>
<dbReference type="RefSeq" id="WP_201673554.1">
    <property type="nucleotide sequence ID" value="NZ_JAEQNE010000001.1"/>
</dbReference>
<keyword evidence="1" id="KW-0472">Membrane</keyword>
<feature type="transmembrane region" description="Helical" evidence="1">
    <location>
        <begin position="146"/>
        <end position="171"/>
    </location>
</feature>
<feature type="transmembrane region" description="Helical" evidence="1">
    <location>
        <begin position="107"/>
        <end position="125"/>
    </location>
</feature>
<dbReference type="InterPro" id="IPR010295">
    <property type="entry name" value="DUF898"/>
</dbReference>
<accession>A0A936YXZ7</accession>
<dbReference type="Proteomes" id="UP000599109">
    <property type="component" value="Unassembled WGS sequence"/>
</dbReference>
<feature type="transmembrane region" description="Helical" evidence="1">
    <location>
        <begin position="29"/>
        <end position="49"/>
    </location>
</feature>
<feature type="transmembrane region" description="Helical" evidence="1">
    <location>
        <begin position="78"/>
        <end position="95"/>
    </location>
</feature>
<proteinExistence type="predicted"/>
<feature type="transmembrane region" description="Helical" evidence="1">
    <location>
        <begin position="274"/>
        <end position="297"/>
    </location>
</feature>
<feature type="transmembrane region" description="Helical" evidence="1">
    <location>
        <begin position="237"/>
        <end position="268"/>
    </location>
</feature>
<comment type="caution">
    <text evidence="2">The sequence shown here is derived from an EMBL/GenBank/DDBJ whole genome shotgun (WGS) entry which is preliminary data.</text>
</comment>
<sequence length="402" mass="43915">MADNMVRPGARPGIDSYPVEFSGSGGEYFRVWIVNVLLSVVTLGFYTPFARRRTAQYFYGHTVVAGSPLEFTAQQRKMVIGFVLLVVLYGAFKFAEQTGQDTVASLMLLAGAALVPWFWGSAMRFRLNATRWRGVRLQFTGSWGEVYRASWPLFVIALAWIAAFMSIGALWPEDGSPGARLAVRLSILFAHVLAAVLATVACLMRLEYNYKSLLVLRGRIGGQPGRWKPVFGDFVRIWLATVGVFLLTLLVVGVVLALGLGGSIAALASLKKPGFLAVLIGLAIAVGTVLLLFLASAPARAYREARMFQLVWNNIGVSQVARFRCQLRAGRYMGLRLRNVFLTLLTLGFFRPFAVVAEYRMRTESVTLHVKGGLDQLAGQLAREEQGLGDAIADAVGLGLVG</sequence>
<dbReference type="AlphaFoldDB" id="A0A936YXZ7"/>
<evidence type="ECO:0000256" key="1">
    <source>
        <dbReference type="SAM" id="Phobius"/>
    </source>
</evidence>
<dbReference type="EMBL" id="JAEQNE010000001">
    <property type="protein sequence ID" value="MBL0390988.1"/>
    <property type="molecule type" value="Genomic_DNA"/>
</dbReference>
<reference evidence="2 3" key="1">
    <citation type="journal article" date="2017" name="Int. J. Syst. Evol. Microbiol.">
        <title>Ramlibacter monticola sp. nov., isolated from forest soil.</title>
        <authorList>
            <person name="Chaudhary D.K."/>
            <person name="Kim J."/>
        </authorList>
    </citation>
    <scope>NUCLEOTIDE SEQUENCE [LARGE SCALE GENOMIC DNA]</scope>
    <source>
        <strain evidence="2 3">KACC 19175</strain>
    </source>
</reference>
<feature type="transmembrane region" description="Helical" evidence="1">
    <location>
        <begin position="183"/>
        <end position="204"/>
    </location>
</feature>
<dbReference type="Pfam" id="PF05987">
    <property type="entry name" value="DUF898"/>
    <property type="match status" value="1"/>
</dbReference>
<keyword evidence="1" id="KW-1133">Transmembrane helix</keyword>
<keyword evidence="3" id="KW-1185">Reference proteome</keyword>